<evidence type="ECO:0000256" key="1">
    <source>
        <dbReference type="ARBA" id="ARBA00006752"/>
    </source>
</evidence>
<evidence type="ECO:0000313" key="4">
    <source>
        <dbReference type="Proteomes" id="UP001187531"/>
    </source>
</evidence>
<feature type="compositionally biased region" description="Basic and acidic residues" evidence="2">
    <location>
        <begin position="1"/>
        <end position="10"/>
    </location>
</feature>
<reference evidence="3" key="1">
    <citation type="submission" date="2023-07" db="EMBL/GenBank/DDBJ databases">
        <title>Chromosome-level genome assembly of Artemia franciscana.</title>
        <authorList>
            <person name="Jo E."/>
        </authorList>
    </citation>
    <scope>NUCLEOTIDE SEQUENCE</scope>
    <source>
        <tissue evidence="3">Whole body</tissue>
    </source>
</reference>
<protein>
    <submittedName>
        <fullName evidence="3">Uncharacterized protein</fullName>
    </submittedName>
</protein>
<dbReference type="Gene3D" id="3.30.420.40">
    <property type="match status" value="1"/>
</dbReference>
<feature type="region of interest" description="Disordered" evidence="2">
    <location>
        <begin position="1"/>
        <end position="24"/>
    </location>
</feature>
<dbReference type="InterPro" id="IPR043129">
    <property type="entry name" value="ATPase_NBD"/>
</dbReference>
<evidence type="ECO:0000313" key="3">
    <source>
        <dbReference type="EMBL" id="KAK2727039.1"/>
    </source>
</evidence>
<dbReference type="EMBL" id="JAVRJZ010000001">
    <property type="protein sequence ID" value="KAK2727039.1"/>
    <property type="molecule type" value="Genomic_DNA"/>
</dbReference>
<keyword evidence="4" id="KW-1185">Reference proteome</keyword>
<dbReference type="FunFam" id="3.30.420.40:FF:000050">
    <property type="entry name" value="Actin, alpha skeletal muscle"/>
    <property type="match status" value="1"/>
</dbReference>
<evidence type="ECO:0000256" key="2">
    <source>
        <dbReference type="SAM" id="MobiDB-lite"/>
    </source>
</evidence>
<dbReference type="Gene3D" id="3.30.420.10">
    <property type="entry name" value="Ribonuclease H-like superfamily/Ribonuclease H"/>
    <property type="match status" value="1"/>
</dbReference>
<dbReference type="Proteomes" id="UP001187531">
    <property type="component" value="Unassembled WGS sequence"/>
</dbReference>
<comment type="similarity">
    <text evidence="1">Belongs to the actin family.</text>
</comment>
<sequence>MHTKDIKEMGIHNGSDISETGFSVDGDPKADFPAVIRRPRHAGVKISSVNQDLYVGDDAQAKRGVLSLKYPVKHEIVTSLDFVPPGHRNPDKSLFISGGFIFQCTLRCELDMSIYSSFHFSFENAKTKNTQIKPTVSDNDKIFYEERKRLNHTDDFGESNTKRTEYANQNLLPNCANVNPKKRKRDTHDFVELMSKRKKYQNKRRRKLKLRNLKVHFNSKEKNTQIKPTVSDNDRIFDEERKRLNHTFNAFAAETKDGIEERRIKAMTRAEEIKKLLDPSIAKLRLETTETGLCFGFLKAIEKYDQNFIKLYTDGSFKLNKSSGCAIAVPHRSEVICIKTESESCIQAEYEGLLRALEKTKFRIRTVIEPHVKCDEAVVIV</sequence>
<dbReference type="AlphaFoldDB" id="A0AA88IEU5"/>
<proteinExistence type="inferred from homology"/>
<dbReference type="InterPro" id="IPR004000">
    <property type="entry name" value="Actin"/>
</dbReference>
<organism evidence="3 4">
    <name type="scientific">Artemia franciscana</name>
    <name type="common">Brine shrimp</name>
    <name type="synonym">Artemia sanfranciscana</name>
    <dbReference type="NCBI Taxonomy" id="6661"/>
    <lineage>
        <taxon>Eukaryota</taxon>
        <taxon>Metazoa</taxon>
        <taxon>Ecdysozoa</taxon>
        <taxon>Arthropoda</taxon>
        <taxon>Crustacea</taxon>
        <taxon>Branchiopoda</taxon>
        <taxon>Anostraca</taxon>
        <taxon>Artemiidae</taxon>
        <taxon>Artemia</taxon>
    </lineage>
</organism>
<name>A0AA88IEU5_ARTSF</name>
<accession>A0AA88IEU5</accession>
<dbReference type="SUPFAM" id="SSF53067">
    <property type="entry name" value="Actin-like ATPase domain"/>
    <property type="match status" value="1"/>
</dbReference>
<dbReference type="Pfam" id="PF00022">
    <property type="entry name" value="Actin"/>
    <property type="match status" value="1"/>
</dbReference>
<gene>
    <name evidence="3" type="ORF">QYM36_007780</name>
</gene>
<dbReference type="GO" id="GO:0003676">
    <property type="term" value="F:nucleic acid binding"/>
    <property type="evidence" value="ECO:0007669"/>
    <property type="project" value="InterPro"/>
</dbReference>
<dbReference type="InterPro" id="IPR036397">
    <property type="entry name" value="RNaseH_sf"/>
</dbReference>
<dbReference type="PRINTS" id="PR00190">
    <property type="entry name" value="ACTIN"/>
</dbReference>
<comment type="caution">
    <text evidence="3">The sequence shown here is derived from an EMBL/GenBank/DDBJ whole genome shotgun (WGS) entry which is preliminary data.</text>
</comment>